<sequence length="381" mass="40371">MRVNRPLQGLTVLALEQAVAAPYCTSRLADAGARVIKIERPEGDFARGYDSAVNGLASYFVWLNRGKESLVADIKDPDDARLLHAILEEADVFVQNLAPGAAARAGFGSADLRTRHPRLITVDISGYGAGNAYSDMKAYDLLVQAESGMAGITGHPAGPGRVGVSVCDIACGMNAHAAVLEALIARSISGEGCALEVSLFSGAADWMNVPLLYFEGTGRELKRVGLAHPSISPYGAYPTADGSLVLISIQNEREWARFCDSVLGEPDLARADNFASNNDRVANRAAVDLRVGAALVRLNRDEAAARLEAAGTAYGFVNTLADLATHPALVRAEVETSAGTARIVAPPVLIDGEIRALGRVPDIGEHSARIRREFGAREWGQ</sequence>
<dbReference type="Proteomes" id="UP001432995">
    <property type="component" value="Unassembled WGS sequence"/>
</dbReference>
<evidence type="ECO:0000313" key="2">
    <source>
        <dbReference type="EMBL" id="MER2287188.1"/>
    </source>
</evidence>
<dbReference type="InterPro" id="IPR003673">
    <property type="entry name" value="CoA-Trfase_fam_III"/>
</dbReference>
<dbReference type="PANTHER" id="PTHR48207">
    <property type="entry name" value="SUCCINATE--HYDROXYMETHYLGLUTARATE COA-TRANSFERASE"/>
    <property type="match status" value="1"/>
</dbReference>
<comment type="caution">
    <text evidence="2">The sequence shown here is derived from an EMBL/GenBank/DDBJ whole genome shotgun (WGS) entry which is preliminary data.</text>
</comment>
<dbReference type="SUPFAM" id="SSF89796">
    <property type="entry name" value="CoA-transferase family III (CaiB/BaiF)"/>
    <property type="match status" value="1"/>
</dbReference>
<keyword evidence="1" id="KW-0808">Transferase</keyword>
<proteinExistence type="predicted"/>
<accession>A0ABV1QXE7</accession>
<dbReference type="EMBL" id="JBELQD010000001">
    <property type="protein sequence ID" value="MER2287188.1"/>
    <property type="molecule type" value="Genomic_DNA"/>
</dbReference>
<dbReference type="InterPro" id="IPR044855">
    <property type="entry name" value="CoA-Trfase_III_dom3_sf"/>
</dbReference>
<dbReference type="Gene3D" id="3.40.50.10540">
    <property type="entry name" value="Crotonobetainyl-coa:carnitine coa-transferase, domain 1"/>
    <property type="match status" value="1"/>
</dbReference>
<dbReference type="PANTHER" id="PTHR48207:SF3">
    <property type="entry name" value="SUCCINATE--HYDROXYMETHYLGLUTARATE COA-TRANSFERASE"/>
    <property type="match status" value="1"/>
</dbReference>
<dbReference type="Pfam" id="PF02515">
    <property type="entry name" value="CoA_transf_3"/>
    <property type="match status" value="1"/>
</dbReference>
<dbReference type="InterPro" id="IPR050483">
    <property type="entry name" value="CoA-transferase_III_domain"/>
</dbReference>
<organism evidence="2 3">
    <name type="scientific">Methylobacterium brachiatum</name>
    <dbReference type="NCBI Taxonomy" id="269660"/>
    <lineage>
        <taxon>Bacteria</taxon>
        <taxon>Pseudomonadati</taxon>
        <taxon>Pseudomonadota</taxon>
        <taxon>Alphaproteobacteria</taxon>
        <taxon>Hyphomicrobiales</taxon>
        <taxon>Methylobacteriaceae</taxon>
        <taxon>Methylobacterium</taxon>
    </lineage>
</organism>
<keyword evidence="3" id="KW-1185">Reference proteome</keyword>
<gene>
    <name evidence="2" type="ORF">ABS770_02875</name>
</gene>
<evidence type="ECO:0000313" key="3">
    <source>
        <dbReference type="Proteomes" id="UP001432995"/>
    </source>
</evidence>
<dbReference type="RefSeq" id="WP_350377714.1">
    <property type="nucleotide sequence ID" value="NZ_JBELQD010000001.1"/>
</dbReference>
<reference evidence="2" key="1">
    <citation type="submission" date="2024-06" db="EMBL/GenBank/DDBJ databases">
        <authorList>
            <person name="Campbell A.G."/>
        </authorList>
    </citation>
    <scope>NUCLEOTIDE SEQUENCE</scope>
    <source>
        <strain evidence="2">EM17</strain>
    </source>
</reference>
<protein>
    <submittedName>
        <fullName evidence="2">CaiB/BaiF CoA-transferase family protein</fullName>
    </submittedName>
</protein>
<dbReference type="InterPro" id="IPR023606">
    <property type="entry name" value="CoA-Trfase_III_dom_1_sf"/>
</dbReference>
<evidence type="ECO:0000256" key="1">
    <source>
        <dbReference type="ARBA" id="ARBA00022679"/>
    </source>
</evidence>
<name>A0ABV1QXE7_9HYPH</name>
<dbReference type="Gene3D" id="3.30.1540.10">
    <property type="entry name" value="formyl-coa transferase, domain 3"/>
    <property type="match status" value="1"/>
</dbReference>